<dbReference type="AlphaFoldDB" id="A0A1X7KD11"/>
<dbReference type="PROSITE" id="PS50059">
    <property type="entry name" value="FKBP_PPIASE"/>
    <property type="match status" value="1"/>
</dbReference>
<dbReference type="STRING" id="150121.SAMN06296010_2436"/>
<dbReference type="RefSeq" id="WP_176223345.1">
    <property type="nucleotide sequence ID" value="NZ_FXAY01000003.1"/>
</dbReference>
<dbReference type="Proteomes" id="UP000193244">
    <property type="component" value="Unassembled WGS sequence"/>
</dbReference>
<evidence type="ECO:0000256" key="5">
    <source>
        <dbReference type="RuleBase" id="RU003915"/>
    </source>
</evidence>
<evidence type="ECO:0000256" key="4">
    <source>
        <dbReference type="PROSITE-ProRule" id="PRU00277"/>
    </source>
</evidence>
<reference evidence="10" key="1">
    <citation type="submission" date="2017-04" db="EMBL/GenBank/DDBJ databases">
        <authorList>
            <person name="Varghese N."/>
            <person name="Submissions S."/>
        </authorList>
    </citation>
    <scope>NUCLEOTIDE SEQUENCE [LARGE SCALE GENOMIC DNA]</scope>
    <source>
        <strain evidence="10">VKM Ac-2510</strain>
    </source>
</reference>
<dbReference type="PANTHER" id="PTHR47598:SF1">
    <property type="entry name" value="PEPTIDYL-PROLYL CIS-TRANS ISOMERASE FKBP17-2, CHLOROPLASTIC"/>
    <property type="match status" value="1"/>
</dbReference>
<feature type="chain" id="PRO_5012349526" description="Peptidyl-prolyl cis-trans isomerase" evidence="7">
    <location>
        <begin position="22"/>
        <end position="313"/>
    </location>
</feature>
<accession>A0A1X7KD11</accession>
<dbReference type="Pfam" id="PF00254">
    <property type="entry name" value="FKBP_C"/>
    <property type="match status" value="1"/>
</dbReference>
<evidence type="ECO:0000256" key="3">
    <source>
        <dbReference type="ARBA" id="ARBA00023235"/>
    </source>
</evidence>
<protein>
    <recommendedName>
        <fullName evidence="5">Peptidyl-prolyl cis-trans isomerase</fullName>
        <ecNumber evidence="5">5.2.1.8</ecNumber>
    </recommendedName>
</protein>
<feature type="compositionally biased region" description="Polar residues" evidence="6">
    <location>
        <begin position="38"/>
        <end position="49"/>
    </location>
</feature>
<sequence>MRKSIALILSAGLLVGLSACASTTATLTEGDCTPATDPGSSSESVTVSGDASAPKYDFPTPVFAKHVERSVLEPGSGPAAEKGSVVLASFTAIGGAGQGQAQPKQFSATLTDDNPALPKEIVDSLTCSRAGERIAVVLPDDQAADGSANVFVFDITGVYSGRASGSNEPAEAGFPSVVTAPDGRPGLTFASGPTPTELRSTTLIKGSGDTVSDGDLLIVQKTGVIWGADSTFESTWADGSAAGITLSSQATPEQGGVVPGLRSALIGQTVGSQVLVVVPPGDGFGDAGSTKPAIAPGSTLVYVVDILGKLPAQ</sequence>
<dbReference type="EMBL" id="FXAY01000003">
    <property type="protein sequence ID" value="SMG38791.1"/>
    <property type="molecule type" value="Genomic_DNA"/>
</dbReference>
<organism evidence="9 10">
    <name type="scientific">Agreia pratensis</name>
    <dbReference type="NCBI Taxonomy" id="150121"/>
    <lineage>
        <taxon>Bacteria</taxon>
        <taxon>Bacillati</taxon>
        <taxon>Actinomycetota</taxon>
        <taxon>Actinomycetes</taxon>
        <taxon>Micrococcales</taxon>
        <taxon>Microbacteriaceae</taxon>
        <taxon>Agreia</taxon>
    </lineage>
</organism>
<dbReference type="InterPro" id="IPR046357">
    <property type="entry name" value="PPIase_dom_sf"/>
</dbReference>
<evidence type="ECO:0000256" key="1">
    <source>
        <dbReference type="ARBA" id="ARBA00000971"/>
    </source>
</evidence>
<dbReference type="SUPFAM" id="SSF54534">
    <property type="entry name" value="FKBP-like"/>
    <property type="match status" value="1"/>
</dbReference>
<name>A0A1X7KD11_9MICO</name>
<evidence type="ECO:0000313" key="10">
    <source>
        <dbReference type="Proteomes" id="UP000193244"/>
    </source>
</evidence>
<dbReference type="EC" id="5.2.1.8" evidence="5"/>
<gene>
    <name evidence="9" type="ORF">SAMN06296010_2436</name>
</gene>
<feature type="region of interest" description="Disordered" evidence="6">
    <location>
        <begin position="29"/>
        <end position="53"/>
    </location>
</feature>
<evidence type="ECO:0000256" key="7">
    <source>
        <dbReference type="SAM" id="SignalP"/>
    </source>
</evidence>
<keyword evidence="10" id="KW-1185">Reference proteome</keyword>
<dbReference type="InterPro" id="IPR053111">
    <property type="entry name" value="Chloro_FKBP-type_PPIase"/>
</dbReference>
<comment type="similarity">
    <text evidence="5">Belongs to the FKBP-type PPIase family.</text>
</comment>
<dbReference type="PANTHER" id="PTHR47598">
    <property type="entry name" value="PEPTIDYL-PROLYL CIS-TRANS ISOMERASE FKBP17-2, CHLOROPLASTIC"/>
    <property type="match status" value="1"/>
</dbReference>
<dbReference type="InterPro" id="IPR001179">
    <property type="entry name" value="PPIase_FKBP_dom"/>
</dbReference>
<keyword evidence="3 4" id="KW-0413">Isomerase</keyword>
<evidence type="ECO:0000256" key="6">
    <source>
        <dbReference type="SAM" id="MobiDB-lite"/>
    </source>
</evidence>
<evidence type="ECO:0000313" key="9">
    <source>
        <dbReference type="EMBL" id="SMG38791.1"/>
    </source>
</evidence>
<evidence type="ECO:0000259" key="8">
    <source>
        <dbReference type="PROSITE" id="PS50059"/>
    </source>
</evidence>
<dbReference type="GO" id="GO:0003755">
    <property type="term" value="F:peptidyl-prolyl cis-trans isomerase activity"/>
    <property type="evidence" value="ECO:0007669"/>
    <property type="project" value="UniProtKB-UniRule"/>
</dbReference>
<feature type="domain" description="PPIase FKBP-type" evidence="8">
    <location>
        <begin position="214"/>
        <end position="310"/>
    </location>
</feature>
<dbReference type="PROSITE" id="PS51257">
    <property type="entry name" value="PROKAR_LIPOPROTEIN"/>
    <property type="match status" value="1"/>
</dbReference>
<evidence type="ECO:0000256" key="2">
    <source>
        <dbReference type="ARBA" id="ARBA00023110"/>
    </source>
</evidence>
<feature type="signal peptide" evidence="7">
    <location>
        <begin position="1"/>
        <end position="21"/>
    </location>
</feature>
<keyword evidence="7" id="KW-0732">Signal</keyword>
<dbReference type="Gene3D" id="3.10.50.40">
    <property type="match status" value="1"/>
</dbReference>
<proteinExistence type="inferred from homology"/>
<keyword evidence="2 4" id="KW-0697">Rotamase</keyword>
<comment type="catalytic activity">
    <reaction evidence="1 4 5">
        <text>[protein]-peptidylproline (omega=180) = [protein]-peptidylproline (omega=0)</text>
        <dbReference type="Rhea" id="RHEA:16237"/>
        <dbReference type="Rhea" id="RHEA-COMP:10747"/>
        <dbReference type="Rhea" id="RHEA-COMP:10748"/>
        <dbReference type="ChEBI" id="CHEBI:83833"/>
        <dbReference type="ChEBI" id="CHEBI:83834"/>
        <dbReference type="EC" id="5.2.1.8"/>
    </reaction>
</comment>